<dbReference type="Gene3D" id="3.40.190.10">
    <property type="entry name" value="Periplasmic binding protein-like II"/>
    <property type="match status" value="1"/>
</dbReference>
<gene>
    <name evidence="5" type="ORF">N866_05970</name>
</gene>
<dbReference type="GO" id="GO:0042956">
    <property type="term" value="P:maltodextrin transmembrane transport"/>
    <property type="evidence" value="ECO:0007669"/>
    <property type="project" value="TreeGrafter"/>
</dbReference>
<feature type="chain" id="PRO_5039229015" evidence="4">
    <location>
        <begin position="22"/>
        <end position="435"/>
    </location>
</feature>
<dbReference type="OrthoDB" id="6416561at2"/>
<comment type="similarity">
    <text evidence="1">Belongs to the bacterial solute-binding protein 1 family.</text>
</comment>
<dbReference type="Proteomes" id="UP000019753">
    <property type="component" value="Unassembled WGS sequence"/>
</dbReference>
<dbReference type="PROSITE" id="PS51257">
    <property type="entry name" value="PROKAR_LIPOPROTEIN"/>
    <property type="match status" value="1"/>
</dbReference>
<dbReference type="GO" id="GO:0015768">
    <property type="term" value="P:maltose transport"/>
    <property type="evidence" value="ECO:0007669"/>
    <property type="project" value="TreeGrafter"/>
</dbReference>
<evidence type="ECO:0000313" key="5">
    <source>
        <dbReference type="EMBL" id="EYR65195.1"/>
    </source>
</evidence>
<keyword evidence="6" id="KW-1185">Reference proteome</keyword>
<dbReference type="Pfam" id="PF13416">
    <property type="entry name" value="SBP_bac_8"/>
    <property type="match status" value="1"/>
</dbReference>
<evidence type="ECO:0000256" key="2">
    <source>
        <dbReference type="ARBA" id="ARBA00022448"/>
    </source>
</evidence>
<accession>A0A021VYU6</accession>
<keyword evidence="3 4" id="KW-0732">Signal</keyword>
<evidence type="ECO:0000313" key="6">
    <source>
        <dbReference type="Proteomes" id="UP000019753"/>
    </source>
</evidence>
<protein>
    <submittedName>
        <fullName evidence="5">Sugar-binding protein</fullName>
    </submittedName>
</protein>
<keyword evidence="2" id="KW-0813">Transport</keyword>
<reference evidence="5 6" key="1">
    <citation type="submission" date="2014-01" db="EMBL/GenBank/DDBJ databases">
        <title>Actinotalea ferrariae CF5-4.</title>
        <authorList>
            <person name="Chen F."/>
            <person name="Li Y."/>
            <person name="Wang G."/>
        </authorList>
    </citation>
    <scope>NUCLEOTIDE SEQUENCE [LARGE SCALE GENOMIC DNA]</scope>
    <source>
        <strain evidence="5 6">CF5-4</strain>
    </source>
</reference>
<dbReference type="GO" id="GO:1901982">
    <property type="term" value="F:maltose binding"/>
    <property type="evidence" value="ECO:0007669"/>
    <property type="project" value="TreeGrafter"/>
</dbReference>
<organism evidence="5 6">
    <name type="scientific">Actinotalea ferrariae CF5-4</name>
    <dbReference type="NCBI Taxonomy" id="948458"/>
    <lineage>
        <taxon>Bacteria</taxon>
        <taxon>Bacillati</taxon>
        <taxon>Actinomycetota</taxon>
        <taxon>Actinomycetes</taxon>
        <taxon>Micrococcales</taxon>
        <taxon>Cellulomonadaceae</taxon>
        <taxon>Actinotalea</taxon>
    </lineage>
</organism>
<dbReference type="GO" id="GO:0055052">
    <property type="term" value="C:ATP-binding cassette (ABC) transporter complex, substrate-binding subunit-containing"/>
    <property type="evidence" value="ECO:0007669"/>
    <property type="project" value="TreeGrafter"/>
</dbReference>
<dbReference type="PANTHER" id="PTHR30061:SF50">
    <property type="entry name" value="MALTOSE_MALTODEXTRIN-BINDING PERIPLASMIC PROTEIN"/>
    <property type="match status" value="1"/>
</dbReference>
<evidence type="ECO:0000256" key="4">
    <source>
        <dbReference type="SAM" id="SignalP"/>
    </source>
</evidence>
<dbReference type="PANTHER" id="PTHR30061">
    <property type="entry name" value="MALTOSE-BINDING PERIPLASMIC PROTEIN"/>
    <property type="match status" value="1"/>
</dbReference>
<dbReference type="InterPro" id="IPR006059">
    <property type="entry name" value="SBP"/>
</dbReference>
<dbReference type="AlphaFoldDB" id="A0A021VYU6"/>
<sequence>MTRRSLPGMLAMTAASATLLAACGQAGQADGGSGGGGDADGGTTEISMWTHSAGNPAELEVYEQIIADFNGSQDDYEVVMESFPQGAYNDAVVAGAAAGDLPCLLDMDGPIVPNWAWAGYIQPLGIDEGIIDSLLPTAVGRYQDEVYSAGYWDAALSIFARESVLTENGIRIPTTDEPWTLEEFDAALVTLQGAGYETPLDIGAEDAGEWWPYAYSPMLQSAGGDLIDRDTFLTADGALNGPEAVEFFEWFQSAFERGLASDAGTIGNEEFNNDEVALSYTGVWNALGSLEAAGDDLLILPPPDFGNGPKIGGASWQWGISAECADADGARAYLEFSFQDEYIAAFADKQVVIPATKGAEELSEMFGEGDPLQPFVELSQLYALERPPTPAYAVISSVFERAGKDIMNGADVQSTLDQAVQEIDANIESNDGYGF</sequence>
<feature type="signal peptide" evidence="4">
    <location>
        <begin position="1"/>
        <end position="21"/>
    </location>
</feature>
<evidence type="ECO:0000256" key="3">
    <source>
        <dbReference type="ARBA" id="ARBA00022729"/>
    </source>
</evidence>
<proteinExistence type="inferred from homology"/>
<dbReference type="EMBL" id="AXCW01000002">
    <property type="protein sequence ID" value="EYR65195.1"/>
    <property type="molecule type" value="Genomic_DNA"/>
</dbReference>
<name>A0A021VYU6_9CELL</name>
<dbReference type="SUPFAM" id="SSF53850">
    <property type="entry name" value="Periplasmic binding protein-like II"/>
    <property type="match status" value="1"/>
</dbReference>
<comment type="caution">
    <text evidence="5">The sequence shown here is derived from an EMBL/GenBank/DDBJ whole genome shotgun (WGS) entry which is preliminary data.</text>
</comment>
<evidence type="ECO:0000256" key="1">
    <source>
        <dbReference type="ARBA" id="ARBA00008520"/>
    </source>
</evidence>